<sequence>MDILELTPRLHLLRFWVGQAYLWRDGDELTLVDSGPPGSGPAIAEAVAGLGTLRRLVLTHFHDDHAGAAAEIGAWPGVTVSAHRADAPIIRGVVPPPPLDFTDFERELHAQVAAGLTRAPAARVDVELDDGDVLDVG</sequence>
<evidence type="ECO:0000313" key="3">
    <source>
        <dbReference type="Proteomes" id="UP001597145"/>
    </source>
</evidence>
<dbReference type="SUPFAM" id="SSF56281">
    <property type="entry name" value="Metallo-hydrolase/oxidoreductase"/>
    <property type="match status" value="1"/>
</dbReference>
<dbReference type="InterPro" id="IPR036866">
    <property type="entry name" value="RibonucZ/Hydroxyglut_hydro"/>
</dbReference>
<evidence type="ECO:0000259" key="1">
    <source>
        <dbReference type="Pfam" id="PF00753"/>
    </source>
</evidence>
<dbReference type="RefSeq" id="WP_343977896.1">
    <property type="nucleotide sequence ID" value="NZ_BAAAJG010000009.1"/>
</dbReference>
<dbReference type="InterPro" id="IPR050855">
    <property type="entry name" value="NDM-1-like"/>
</dbReference>
<dbReference type="InterPro" id="IPR001279">
    <property type="entry name" value="Metallo-B-lactamas"/>
</dbReference>
<organism evidence="2 3">
    <name type="scientific">Pseudonocardia aurantiaca</name>
    <dbReference type="NCBI Taxonomy" id="75290"/>
    <lineage>
        <taxon>Bacteria</taxon>
        <taxon>Bacillati</taxon>
        <taxon>Actinomycetota</taxon>
        <taxon>Actinomycetes</taxon>
        <taxon>Pseudonocardiales</taxon>
        <taxon>Pseudonocardiaceae</taxon>
        <taxon>Pseudonocardia</taxon>
    </lineage>
</organism>
<dbReference type="PANTHER" id="PTHR42951:SF17">
    <property type="entry name" value="METALLO-BETA-LACTAMASE DOMAIN-CONTAINING PROTEIN"/>
    <property type="match status" value="1"/>
</dbReference>
<evidence type="ECO:0000313" key="2">
    <source>
        <dbReference type="EMBL" id="MFD1533945.1"/>
    </source>
</evidence>
<gene>
    <name evidence="2" type="ORF">ACFSCY_31460</name>
</gene>
<accession>A0ABW4FUH2</accession>
<dbReference type="PANTHER" id="PTHR42951">
    <property type="entry name" value="METALLO-BETA-LACTAMASE DOMAIN-CONTAINING"/>
    <property type="match status" value="1"/>
</dbReference>
<dbReference type="Proteomes" id="UP001597145">
    <property type="component" value="Unassembled WGS sequence"/>
</dbReference>
<reference evidence="3" key="1">
    <citation type="journal article" date="2019" name="Int. J. Syst. Evol. Microbiol.">
        <title>The Global Catalogue of Microorganisms (GCM) 10K type strain sequencing project: providing services to taxonomists for standard genome sequencing and annotation.</title>
        <authorList>
            <consortium name="The Broad Institute Genomics Platform"/>
            <consortium name="The Broad Institute Genome Sequencing Center for Infectious Disease"/>
            <person name="Wu L."/>
            <person name="Ma J."/>
        </authorList>
    </citation>
    <scope>NUCLEOTIDE SEQUENCE [LARGE SCALE GENOMIC DNA]</scope>
    <source>
        <strain evidence="3">JCM 12165</strain>
    </source>
</reference>
<dbReference type="Pfam" id="PF00753">
    <property type="entry name" value="Lactamase_B"/>
    <property type="match status" value="1"/>
</dbReference>
<comment type="caution">
    <text evidence="2">The sequence shown here is derived from an EMBL/GenBank/DDBJ whole genome shotgun (WGS) entry which is preliminary data.</text>
</comment>
<dbReference type="EMBL" id="JBHUCP010000026">
    <property type="protein sequence ID" value="MFD1533945.1"/>
    <property type="molecule type" value="Genomic_DNA"/>
</dbReference>
<name>A0ABW4FUH2_9PSEU</name>
<protein>
    <submittedName>
        <fullName evidence="2">MBL fold metallo-hydrolase</fullName>
    </submittedName>
</protein>
<keyword evidence="3" id="KW-1185">Reference proteome</keyword>
<feature type="domain" description="Metallo-beta-lactamase" evidence="1">
    <location>
        <begin position="15"/>
        <end position="113"/>
    </location>
</feature>
<dbReference type="Gene3D" id="3.60.15.10">
    <property type="entry name" value="Ribonuclease Z/Hydroxyacylglutathione hydrolase-like"/>
    <property type="match status" value="1"/>
</dbReference>
<proteinExistence type="predicted"/>